<dbReference type="AlphaFoldDB" id="A0A0A9AUP9"/>
<protein>
    <submittedName>
        <fullName evidence="1">Uncharacterized protein</fullName>
    </submittedName>
</protein>
<proteinExistence type="predicted"/>
<reference evidence="1" key="2">
    <citation type="journal article" date="2015" name="Data Brief">
        <title>Shoot transcriptome of the giant reed, Arundo donax.</title>
        <authorList>
            <person name="Barrero R.A."/>
            <person name="Guerrero F.D."/>
            <person name="Moolhuijzen P."/>
            <person name="Goolsby J.A."/>
            <person name="Tidwell J."/>
            <person name="Bellgard S.E."/>
            <person name="Bellgard M.I."/>
        </authorList>
    </citation>
    <scope>NUCLEOTIDE SEQUENCE</scope>
    <source>
        <tissue evidence="1">Shoot tissue taken approximately 20 cm above the soil surface</tissue>
    </source>
</reference>
<reference evidence="1" key="1">
    <citation type="submission" date="2014-09" db="EMBL/GenBank/DDBJ databases">
        <authorList>
            <person name="Magalhaes I.L.F."/>
            <person name="Oliveira U."/>
            <person name="Santos F.R."/>
            <person name="Vidigal T.H.D.A."/>
            <person name="Brescovit A.D."/>
            <person name="Santos A.J."/>
        </authorList>
    </citation>
    <scope>NUCLEOTIDE SEQUENCE</scope>
    <source>
        <tissue evidence="1">Shoot tissue taken approximately 20 cm above the soil surface</tissue>
    </source>
</reference>
<name>A0A0A9AUP9_ARUDO</name>
<sequence length="37" mass="4628">MYEGDCFRYFYEGFDPIHHPNRPYCLHRNLHLFLGIR</sequence>
<evidence type="ECO:0000313" key="1">
    <source>
        <dbReference type="EMBL" id="JAD54866.1"/>
    </source>
</evidence>
<accession>A0A0A9AUP9</accession>
<organism evidence="1">
    <name type="scientific">Arundo donax</name>
    <name type="common">Giant reed</name>
    <name type="synonym">Donax arundinaceus</name>
    <dbReference type="NCBI Taxonomy" id="35708"/>
    <lineage>
        <taxon>Eukaryota</taxon>
        <taxon>Viridiplantae</taxon>
        <taxon>Streptophyta</taxon>
        <taxon>Embryophyta</taxon>
        <taxon>Tracheophyta</taxon>
        <taxon>Spermatophyta</taxon>
        <taxon>Magnoliopsida</taxon>
        <taxon>Liliopsida</taxon>
        <taxon>Poales</taxon>
        <taxon>Poaceae</taxon>
        <taxon>PACMAD clade</taxon>
        <taxon>Arundinoideae</taxon>
        <taxon>Arundineae</taxon>
        <taxon>Arundo</taxon>
    </lineage>
</organism>
<dbReference type="EMBL" id="GBRH01243029">
    <property type="protein sequence ID" value="JAD54866.1"/>
    <property type="molecule type" value="Transcribed_RNA"/>
</dbReference>